<gene>
    <name evidence="3" type="ORF">vB_PsyM_KIL1_0066</name>
</gene>
<dbReference type="GO" id="GO:0004519">
    <property type="term" value="F:endonuclease activity"/>
    <property type="evidence" value="ECO:0007669"/>
    <property type="project" value="UniProtKB-KW"/>
</dbReference>
<feature type="domain" description="Nuclease associated modular" evidence="2">
    <location>
        <begin position="65"/>
        <end position="81"/>
    </location>
</feature>
<dbReference type="OrthoDB" id="19703at10239"/>
<dbReference type="GO" id="GO:0003677">
    <property type="term" value="F:DNA binding"/>
    <property type="evidence" value="ECO:0007669"/>
    <property type="project" value="InterPro"/>
</dbReference>
<evidence type="ECO:0000256" key="1">
    <source>
        <dbReference type="SAM" id="MobiDB-lite"/>
    </source>
</evidence>
<feature type="compositionally biased region" description="Basic and acidic residues" evidence="1">
    <location>
        <begin position="21"/>
        <end position="41"/>
    </location>
</feature>
<dbReference type="Proteomes" id="UP000203989">
    <property type="component" value="Segment"/>
</dbReference>
<accession>A0A142IDK8</accession>
<dbReference type="SUPFAM" id="SSF64496">
    <property type="entry name" value="DNA-binding domain of intron-encoded endonucleases"/>
    <property type="match status" value="1"/>
</dbReference>
<feature type="region of interest" description="Disordered" evidence="1">
    <location>
        <begin position="18"/>
        <end position="56"/>
    </location>
</feature>
<name>A0A142IDK8_9CAUD</name>
<evidence type="ECO:0000313" key="4">
    <source>
        <dbReference type="Proteomes" id="UP000203989"/>
    </source>
</evidence>
<protein>
    <submittedName>
        <fullName evidence="3">Putative homing endonuclease</fullName>
    </submittedName>
</protein>
<evidence type="ECO:0000313" key="3">
    <source>
        <dbReference type="EMBL" id="AMR57313.1"/>
    </source>
</evidence>
<dbReference type="SMART" id="SM00496">
    <property type="entry name" value="IENR2"/>
    <property type="match status" value="3"/>
</dbReference>
<dbReference type="EMBL" id="KU130126">
    <property type="protein sequence ID" value="AMR57313.1"/>
    <property type="molecule type" value="Genomic_DNA"/>
</dbReference>
<evidence type="ECO:0000259" key="2">
    <source>
        <dbReference type="SMART" id="SM00496"/>
    </source>
</evidence>
<dbReference type="RefSeq" id="YP_009275995.1">
    <property type="nucleotide sequence ID" value="NC_030934.1"/>
</dbReference>
<dbReference type="GeneID" id="28802459"/>
<keyword evidence="3" id="KW-0378">Hydrolase</keyword>
<dbReference type="KEGG" id="vg:28802459"/>
<keyword evidence="4" id="KW-1185">Reference proteome</keyword>
<keyword evidence="3" id="KW-0540">Nuclease</keyword>
<sequence>MKIWFVYKTTNNISGGGRFEYQTKEESRQKMRKPKSPEHRAAISAGKLGKKLSDSHKAAVSAGRLGLVHSEETKLKMSNTRSNNIHETVECPHCGKTGGAPAIGQWHFNNCKHRSE</sequence>
<dbReference type="Pfam" id="PF07460">
    <property type="entry name" value="NUMOD3"/>
    <property type="match status" value="1"/>
</dbReference>
<feature type="domain" description="Nuclease associated modular" evidence="2">
    <location>
        <begin position="48"/>
        <end position="64"/>
    </location>
</feature>
<proteinExistence type="predicted"/>
<organism evidence="3 4">
    <name type="scientific">Pseudomonas phage vB_PsyM_KIL1</name>
    <dbReference type="NCBI Taxonomy" id="1777065"/>
    <lineage>
        <taxon>Viruses</taxon>
        <taxon>Duplodnaviria</taxon>
        <taxon>Heunggongvirae</taxon>
        <taxon>Uroviricota</taxon>
        <taxon>Caudoviricetes</taxon>
        <taxon>Vandenendeviridae</taxon>
        <taxon>Gorskivirinae</taxon>
        <taxon>Flaumdravirus</taxon>
        <taxon>Flaumdravirus KIL4</taxon>
    </lineage>
</organism>
<feature type="domain" description="Nuclease associated modular" evidence="2">
    <location>
        <begin position="19"/>
        <end position="35"/>
    </location>
</feature>
<dbReference type="InterPro" id="IPR003611">
    <property type="entry name" value="NUMOD3"/>
</dbReference>
<keyword evidence="3" id="KW-0255">Endonuclease</keyword>
<reference evidence="3 4" key="1">
    <citation type="journal article" date="2016" name="Front. Microbiol.">
        <title>Characterization of Novel Bacteriophages for Biocontrol of Bacterial Blight in Leek Caused by Pseudomonas syringae pv. porri.</title>
        <authorList>
            <person name="Rombouts S."/>
            <person name="Lavigne R."/>
        </authorList>
    </citation>
    <scope>NUCLEOTIDE SEQUENCE [LARGE SCALE GENOMIC DNA]</scope>
</reference>